<dbReference type="GO" id="GO:0005829">
    <property type="term" value="C:cytosol"/>
    <property type="evidence" value="ECO:0007669"/>
    <property type="project" value="TreeGrafter"/>
</dbReference>
<dbReference type="Gene3D" id="3.90.228.20">
    <property type="match status" value="1"/>
</dbReference>
<dbReference type="STRING" id="10195.A0A3M7P647"/>
<reference evidence="2 3" key="1">
    <citation type="journal article" date="2018" name="Sci. Rep.">
        <title>Genomic signatures of local adaptation to the degree of environmental predictability in rotifers.</title>
        <authorList>
            <person name="Franch-Gras L."/>
            <person name="Hahn C."/>
            <person name="Garcia-Roger E.M."/>
            <person name="Carmona M.J."/>
            <person name="Serra M."/>
            <person name="Gomez A."/>
        </authorList>
    </citation>
    <scope>NUCLEOTIDE SEQUENCE [LARGE SCALE GENOMIC DNA]</scope>
    <source>
        <strain evidence="2">HYR1</strain>
    </source>
</reference>
<dbReference type="GO" id="GO:0004613">
    <property type="term" value="F:phosphoenolpyruvate carboxykinase (GTP) activity"/>
    <property type="evidence" value="ECO:0007669"/>
    <property type="project" value="TreeGrafter"/>
</dbReference>
<sequence>PAAHPNSRFTSPAEQCPIIDPNWESPEGVPISAIIFGGRRPQGVPLTYEAFDWEHGVFVGASIRSESTTAAEHKGKVIMHDPFAMRPFFGYNFGDYCKHWLSMNKEGRKMPKIFNVNWFRKSNNGQGSFLWPGFGQNIRVLEWIFKRTDGDDSIAQKTPIGILPKLDSFDLQGLEITNKEIQELFSLDKDFLLNEAEEICEFFNAYVGDSTPNEIIKQIDRFVMRIKKDYK</sequence>
<comment type="caution">
    <text evidence="2">The sequence shown here is derived from an EMBL/GenBank/DDBJ whole genome shotgun (WGS) entry which is preliminary data.</text>
</comment>
<feature type="domain" description="Phosphoenolpyruvate carboxykinase C-terminal P-loop" evidence="1">
    <location>
        <begin position="1"/>
        <end position="221"/>
    </location>
</feature>
<evidence type="ECO:0000313" key="3">
    <source>
        <dbReference type="Proteomes" id="UP000276133"/>
    </source>
</evidence>
<keyword evidence="3" id="KW-1185">Reference proteome</keyword>
<evidence type="ECO:0000313" key="2">
    <source>
        <dbReference type="EMBL" id="RMZ94601.1"/>
    </source>
</evidence>
<accession>A0A3M7P647</accession>
<dbReference type="GO" id="GO:0033993">
    <property type="term" value="P:response to lipid"/>
    <property type="evidence" value="ECO:0007669"/>
    <property type="project" value="TreeGrafter"/>
</dbReference>
<dbReference type="OrthoDB" id="5841594at2759"/>
<protein>
    <submittedName>
        <fullName evidence="2">Phosphoenolpyruvate cytosolic [GTP]</fullName>
    </submittedName>
</protein>
<feature type="non-terminal residue" evidence="2">
    <location>
        <position position="1"/>
    </location>
</feature>
<dbReference type="GO" id="GO:0006094">
    <property type="term" value="P:gluconeogenesis"/>
    <property type="evidence" value="ECO:0007669"/>
    <property type="project" value="InterPro"/>
</dbReference>
<evidence type="ECO:0000259" key="1">
    <source>
        <dbReference type="Pfam" id="PF00821"/>
    </source>
</evidence>
<proteinExistence type="predicted"/>
<dbReference type="GO" id="GO:0005525">
    <property type="term" value="F:GTP binding"/>
    <property type="evidence" value="ECO:0007669"/>
    <property type="project" value="InterPro"/>
</dbReference>
<dbReference type="PANTHER" id="PTHR11561">
    <property type="entry name" value="PHOSPHOENOLPYRUVATE CARBOXYKINASE"/>
    <property type="match status" value="1"/>
</dbReference>
<dbReference type="GO" id="GO:0019543">
    <property type="term" value="P:propionate catabolic process"/>
    <property type="evidence" value="ECO:0007669"/>
    <property type="project" value="TreeGrafter"/>
</dbReference>
<dbReference type="InterPro" id="IPR035077">
    <property type="entry name" value="PEP_carboxykinase_GTP_C"/>
</dbReference>
<keyword evidence="2" id="KW-0670">Pyruvate</keyword>
<dbReference type="GO" id="GO:0006107">
    <property type="term" value="P:oxaloacetate metabolic process"/>
    <property type="evidence" value="ECO:0007669"/>
    <property type="project" value="TreeGrafter"/>
</dbReference>
<dbReference type="GO" id="GO:0042594">
    <property type="term" value="P:response to starvation"/>
    <property type="evidence" value="ECO:0007669"/>
    <property type="project" value="TreeGrafter"/>
</dbReference>
<dbReference type="GO" id="GO:0046327">
    <property type="term" value="P:glycerol biosynthetic process from pyruvate"/>
    <property type="evidence" value="ECO:0007669"/>
    <property type="project" value="TreeGrafter"/>
</dbReference>
<dbReference type="GO" id="GO:0030145">
    <property type="term" value="F:manganese ion binding"/>
    <property type="evidence" value="ECO:0007669"/>
    <property type="project" value="TreeGrafter"/>
</dbReference>
<dbReference type="Pfam" id="PF00821">
    <property type="entry name" value="PEPCK_GTP"/>
    <property type="match status" value="1"/>
</dbReference>
<dbReference type="PANTHER" id="PTHR11561:SF0">
    <property type="entry name" value="PHOSPHOENOLPYRUVATE CARBOXYKINASE [GTP]-RELATED"/>
    <property type="match status" value="1"/>
</dbReference>
<dbReference type="Proteomes" id="UP000276133">
    <property type="component" value="Unassembled WGS sequence"/>
</dbReference>
<organism evidence="2 3">
    <name type="scientific">Brachionus plicatilis</name>
    <name type="common">Marine rotifer</name>
    <name type="synonym">Brachionus muelleri</name>
    <dbReference type="NCBI Taxonomy" id="10195"/>
    <lineage>
        <taxon>Eukaryota</taxon>
        <taxon>Metazoa</taxon>
        <taxon>Spiralia</taxon>
        <taxon>Gnathifera</taxon>
        <taxon>Rotifera</taxon>
        <taxon>Eurotatoria</taxon>
        <taxon>Monogononta</taxon>
        <taxon>Pseudotrocha</taxon>
        <taxon>Ploima</taxon>
        <taxon>Brachionidae</taxon>
        <taxon>Brachionus</taxon>
    </lineage>
</organism>
<dbReference type="InterPro" id="IPR008209">
    <property type="entry name" value="PEP_carboxykinase_GTP"/>
</dbReference>
<dbReference type="GO" id="GO:0071333">
    <property type="term" value="P:cellular response to glucose stimulus"/>
    <property type="evidence" value="ECO:0007669"/>
    <property type="project" value="TreeGrafter"/>
</dbReference>
<dbReference type="SUPFAM" id="SSF53795">
    <property type="entry name" value="PEP carboxykinase-like"/>
    <property type="match status" value="1"/>
</dbReference>
<dbReference type="EMBL" id="REGN01012936">
    <property type="protein sequence ID" value="RMZ94601.1"/>
    <property type="molecule type" value="Genomic_DNA"/>
</dbReference>
<gene>
    <name evidence="2" type="ORF">BpHYR1_029516</name>
</gene>
<dbReference type="InterPro" id="IPR013035">
    <property type="entry name" value="PEP_carboxykinase_C"/>
</dbReference>
<name>A0A3M7P647_BRAPC</name>
<dbReference type="AlphaFoldDB" id="A0A3M7P647"/>